<name>W9HFD2_FUSOX</name>
<evidence type="ECO:0000256" key="2">
    <source>
        <dbReference type="SAM" id="MobiDB-lite"/>
    </source>
</evidence>
<dbReference type="InterPro" id="IPR021858">
    <property type="entry name" value="Fun_TF"/>
</dbReference>
<proteinExistence type="predicted"/>
<evidence type="ECO:0000313" key="4">
    <source>
        <dbReference type="Proteomes" id="UP000030753"/>
    </source>
</evidence>
<dbReference type="EMBL" id="JH717849">
    <property type="protein sequence ID" value="EWY80927.1"/>
    <property type="molecule type" value="Genomic_DNA"/>
</dbReference>
<evidence type="ECO:0008006" key="5">
    <source>
        <dbReference type="Google" id="ProtNLM"/>
    </source>
</evidence>
<gene>
    <name evidence="3" type="ORF">FOYG_15220</name>
</gene>
<evidence type="ECO:0000256" key="1">
    <source>
        <dbReference type="ARBA" id="ARBA00023242"/>
    </source>
</evidence>
<dbReference type="InterPro" id="IPR053178">
    <property type="entry name" value="Osmoadaptation_assoc"/>
</dbReference>
<feature type="region of interest" description="Disordered" evidence="2">
    <location>
        <begin position="1"/>
        <end position="24"/>
    </location>
</feature>
<dbReference type="HOGENOM" id="CLU_021599_8_2_1"/>
<dbReference type="PANTHER" id="PTHR38111">
    <property type="entry name" value="ZN(2)-C6 FUNGAL-TYPE DOMAIN-CONTAINING PROTEIN-RELATED"/>
    <property type="match status" value="1"/>
</dbReference>
<dbReference type="Pfam" id="PF11951">
    <property type="entry name" value="Fungal_trans_2"/>
    <property type="match status" value="1"/>
</dbReference>
<dbReference type="OrthoDB" id="3525185at2759"/>
<accession>W9HFD2</accession>
<evidence type="ECO:0000313" key="3">
    <source>
        <dbReference type="EMBL" id="EWY80927.1"/>
    </source>
</evidence>
<protein>
    <recommendedName>
        <fullName evidence="5">Transcription factor domain-containing protein</fullName>
    </recommendedName>
</protein>
<keyword evidence="1" id="KW-0539">Nucleus</keyword>
<dbReference type="AlphaFoldDB" id="W9HFD2"/>
<dbReference type="CDD" id="cd12148">
    <property type="entry name" value="fungal_TF_MHR"/>
    <property type="match status" value="1"/>
</dbReference>
<dbReference type="PANTHER" id="PTHR38111:SF6">
    <property type="entry name" value="FINGER DOMAIN PROTEIN, PUTATIVE (AFU_ORTHOLOGUE AFUA_8G01940)-RELATED"/>
    <property type="match status" value="1"/>
</dbReference>
<dbReference type="Proteomes" id="UP000030753">
    <property type="component" value="Unassembled WGS sequence"/>
</dbReference>
<organism evidence="3 4">
    <name type="scientific">Fusarium oxysporum NRRL 32931</name>
    <dbReference type="NCBI Taxonomy" id="660029"/>
    <lineage>
        <taxon>Eukaryota</taxon>
        <taxon>Fungi</taxon>
        <taxon>Dikarya</taxon>
        <taxon>Ascomycota</taxon>
        <taxon>Pezizomycotina</taxon>
        <taxon>Sordariomycetes</taxon>
        <taxon>Hypocreomycetidae</taxon>
        <taxon>Hypocreales</taxon>
        <taxon>Nectriaceae</taxon>
        <taxon>Fusarium</taxon>
        <taxon>Fusarium oxysporum species complex</taxon>
    </lineage>
</organism>
<reference evidence="3 4" key="1">
    <citation type="submission" date="2011-06" db="EMBL/GenBank/DDBJ databases">
        <title>The Genome Sequence of Fusarium oxysporum FOSC 3-a.</title>
        <authorList>
            <consortium name="The Broad Institute Genome Sequencing Platform"/>
            <person name="Ma L.-J."/>
            <person name="Gale L.R."/>
            <person name="Schwartz D.C."/>
            <person name="Zhou S."/>
            <person name="Corby-Kistler H."/>
            <person name="Young S.K."/>
            <person name="Zeng Q."/>
            <person name="Gargeya S."/>
            <person name="Fitzgerald M."/>
            <person name="Haas B."/>
            <person name="Abouelleil A."/>
            <person name="Alvarado L."/>
            <person name="Arachchi H.M."/>
            <person name="Berlin A."/>
            <person name="Brown A."/>
            <person name="Chapman S.B."/>
            <person name="Chen Z."/>
            <person name="Dunbar C."/>
            <person name="Freedman E."/>
            <person name="Gearin G."/>
            <person name="Gellesch M."/>
            <person name="Goldberg J."/>
            <person name="Griggs A."/>
            <person name="Gujja S."/>
            <person name="Heiman D."/>
            <person name="Howarth C."/>
            <person name="Larson L."/>
            <person name="Lui A."/>
            <person name="MacDonald P.J.P."/>
            <person name="Mehta T."/>
            <person name="Montmayeur A."/>
            <person name="Murphy C."/>
            <person name="Neiman D."/>
            <person name="Pearson M."/>
            <person name="Priest M."/>
            <person name="Roberts A."/>
            <person name="Saif S."/>
            <person name="Shea T."/>
            <person name="Shenoy N."/>
            <person name="Sisk P."/>
            <person name="Stolte C."/>
            <person name="Sykes S."/>
            <person name="Wortman J."/>
            <person name="Nusbaum C."/>
            <person name="Birren B."/>
        </authorList>
    </citation>
    <scope>NUCLEOTIDE SEQUENCE [LARGE SCALE GENOMIC DNA]</scope>
    <source>
        <strain evidence="4">FOSC 3-a</strain>
    </source>
</reference>
<sequence>MKFVDEGPKVRRSRRKAHATGTTSTLVKLSRGDCRHNGDLIQHHRKRSPDVGLDQPSTFKAERDQVLSSFVSAMFPLGSSTVQISFLGSWLWHLPPRLGSSAVLDHAALSVAWAYFTKLYGDPVAQRNAEVSYTCAVRSLASALGDAKEQLSSNVLCATILLGHFENLKTFVNVSYAWIRHAGGAARLMQLRGAQRCYESAFEYSMFLACRGVIISEALASGQPCILESESWQNILDGLIKFPLLPTSPDMYHRIFSYFALIPGLYSRMSLCNEATLHATRSSLLSTAQRLRQDMRQWYQEYTSQDSNLRKPRAISPISEGYPFQSQYAYHDVMSATIITAYYAYLIVLNQSMAILDACDGESLENQELVTAICMSVDYCLHAGYCGTQTMRFALPIAHSVLPRHYGQWTKKWMDKFDAIMEATMIQPLYS</sequence>